<proteinExistence type="predicted"/>
<gene>
    <name evidence="1" type="ORF">CALMAC_LOCUS7024</name>
</gene>
<dbReference type="EMBL" id="CAACVG010007189">
    <property type="protein sequence ID" value="VEN44103.1"/>
    <property type="molecule type" value="Genomic_DNA"/>
</dbReference>
<evidence type="ECO:0000313" key="2">
    <source>
        <dbReference type="Proteomes" id="UP000410492"/>
    </source>
</evidence>
<feature type="non-terminal residue" evidence="1">
    <location>
        <position position="1"/>
    </location>
</feature>
<name>A0A653C8T0_CALMS</name>
<dbReference type="Proteomes" id="UP000410492">
    <property type="component" value="Unassembled WGS sequence"/>
</dbReference>
<organism evidence="1 2">
    <name type="scientific">Callosobruchus maculatus</name>
    <name type="common">Southern cowpea weevil</name>
    <name type="synonym">Pulse bruchid</name>
    <dbReference type="NCBI Taxonomy" id="64391"/>
    <lineage>
        <taxon>Eukaryota</taxon>
        <taxon>Metazoa</taxon>
        <taxon>Ecdysozoa</taxon>
        <taxon>Arthropoda</taxon>
        <taxon>Hexapoda</taxon>
        <taxon>Insecta</taxon>
        <taxon>Pterygota</taxon>
        <taxon>Neoptera</taxon>
        <taxon>Endopterygota</taxon>
        <taxon>Coleoptera</taxon>
        <taxon>Polyphaga</taxon>
        <taxon>Cucujiformia</taxon>
        <taxon>Chrysomeloidea</taxon>
        <taxon>Chrysomelidae</taxon>
        <taxon>Bruchinae</taxon>
        <taxon>Bruchini</taxon>
        <taxon>Callosobruchus</taxon>
    </lineage>
</organism>
<sequence>RIHHYSVSEVSKCLRNSFCNLFYSFIQNNKFPPNIFAVIKFIIFQN</sequence>
<reference evidence="1 2" key="1">
    <citation type="submission" date="2019-01" db="EMBL/GenBank/DDBJ databases">
        <authorList>
            <person name="Sayadi A."/>
        </authorList>
    </citation>
    <scope>NUCLEOTIDE SEQUENCE [LARGE SCALE GENOMIC DNA]</scope>
</reference>
<evidence type="ECO:0000313" key="1">
    <source>
        <dbReference type="EMBL" id="VEN44103.1"/>
    </source>
</evidence>
<keyword evidence="2" id="KW-1185">Reference proteome</keyword>
<protein>
    <submittedName>
        <fullName evidence="1">Uncharacterized protein</fullName>
    </submittedName>
</protein>
<accession>A0A653C8T0</accession>
<dbReference type="AlphaFoldDB" id="A0A653C8T0"/>